<sequence length="194" mass="22708">MVIGTHDAIINATLRLLSNGTKANDLTLTNIAKEAHLSRQAIYNKHFSNVESIFQEIRNGVDESIFDTFEIALAEQKYTKNIYEIIADSLIPNIYHKRDWIKIMYSSSDFFNWKEYLKGRYIHLILSQYSNQIMTKSTYFSDEQMVGMTCDYIMSILSEWLSDDFPILPKEFKKEFLTIMTNSPFELINVKNEE</sequence>
<gene>
    <name evidence="1" type="ORF">JOC31_000461</name>
</gene>
<keyword evidence="2" id="KW-1185">Reference proteome</keyword>
<dbReference type="PANTHER" id="PTHR43479:SF11">
    <property type="entry name" value="ACREF_ENVCD OPERON REPRESSOR-RELATED"/>
    <property type="match status" value="1"/>
</dbReference>
<dbReference type="Gene3D" id="1.10.357.10">
    <property type="entry name" value="Tetracycline Repressor, domain 2"/>
    <property type="match status" value="1"/>
</dbReference>
<dbReference type="InterPro" id="IPR009057">
    <property type="entry name" value="Homeodomain-like_sf"/>
</dbReference>
<evidence type="ECO:0000313" key="1">
    <source>
        <dbReference type="EMBL" id="MBM7635660.1"/>
    </source>
</evidence>
<accession>A0ABS2PJQ1</accession>
<dbReference type="Proteomes" id="UP000809081">
    <property type="component" value="Unassembled WGS sequence"/>
</dbReference>
<comment type="caution">
    <text evidence="1">The sequence shown here is derived from an EMBL/GenBank/DDBJ whole genome shotgun (WGS) entry which is preliminary data.</text>
</comment>
<organism evidence="1 2">
    <name type="scientific">Streptococcus saliviloxodontae</name>
    <dbReference type="NCBI Taxonomy" id="1349416"/>
    <lineage>
        <taxon>Bacteria</taxon>
        <taxon>Bacillati</taxon>
        <taxon>Bacillota</taxon>
        <taxon>Bacilli</taxon>
        <taxon>Lactobacillales</taxon>
        <taxon>Streptococcaceae</taxon>
        <taxon>Streptococcus</taxon>
    </lineage>
</organism>
<name>A0ABS2PJQ1_9STRE</name>
<reference evidence="1 2" key="1">
    <citation type="submission" date="2021-01" db="EMBL/GenBank/DDBJ databases">
        <title>Genomic Encyclopedia of Type Strains, Phase IV (KMG-IV): sequencing the most valuable type-strain genomes for metagenomic binning, comparative biology and taxonomic classification.</title>
        <authorList>
            <person name="Goeker M."/>
        </authorList>
    </citation>
    <scope>NUCLEOTIDE SEQUENCE [LARGE SCALE GENOMIC DNA]</scope>
    <source>
        <strain evidence="1 2">DSM 27513</strain>
    </source>
</reference>
<proteinExistence type="predicted"/>
<dbReference type="SUPFAM" id="SSF46689">
    <property type="entry name" value="Homeodomain-like"/>
    <property type="match status" value="1"/>
</dbReference>
<dbReference type="PANTHER" id="PTHR43479">
    <property type="entry name" value="ACREF/ENVCD OPERON REPRESSOR-RELATED"/>
    <property type="match status" value="1"/>
</dbReference>
<dbReference type="EMBL" id="JAFBEI010000007">
    <property type="protein sequence ID" value="MBM7635660.1"/>
    <property type="molecule type" value="Genomic_DNA"/>
</dbReference>
<evidence type="ECO:0000313" key="2">
    <source>
        <dbReference type="Proteomes" id="UP000809081"/>
    </source>
</evidence>
<dbReference type="InterPro" id="IPR050624">
    <property type="entry name" value="HTH-type_Tx_Regulator"/>
</dbReference>
<protein>
    <submittedName>
        <fullName evidence="1">AcrR family transcriptional regulator</fullName>
    </submittedName>
</protein>
<dbReference type="RefSeq" id="WP_205016595.1">
    <property type="nucleotide sequence ID" value="NZ_JAFBEI010000007.1"/>
</dbReference>